<accession>A0A5C6ERN2</accession>
<organism evidence="1 2">
    <name type="scientific">Rubripirellula tenax</name>
    <dbReference type="NCBI Taxonomy" id="2528015"/>
    <lineage>
        <taxon>Bacteria</taxon>
        <taxon>Pseudomonadati</taxon>
        <taxon>Planctomycetota</taxon>
        <taxon>Planctomycetia</taxon>
        <taxon>Pirellulales</taxon>
        <taxon>Pirellulaceae</taxon>
        <taxon>Rubripirellula</taxon>
    </lineage>
</organism>
<reference evidence="1 2" key="1">
    <citation type="submission" date="2019-02" db="EMBL/GenBank/DDBJ databases">
        <title>Deep-cultivation of Planctomycetes and their phenomic and genomic characterization uncovers novel biology.</title>
        <authorList>
            <person name="Wiegand S."/>
            <person name="Jogler M."/>
            <person name="Boedeker C."/>
            <person name="Pinto D."/>
            <person name="Vollmers J."/>
            <person name="Rivas-Marin E."/>
            <person name="Kohn T."/>
            <person name="Peeters S.H."/>
            <person name="Heuer A."/>
            <person name="Rast P."/>
            <person name="Oberbeckmann S."/>
            <person name="Bunk B."/>
            <person name="Jeske O."/>
            <person name="Meyerdierks A."/>
            <person name="Storesund J.E."/>
            <person name="Kallscheuer N."/>
            <person name="Luecker S."/>
            <person name="Lage O.M."/>
            <person name="Pohl T."/>
            <person name="Merkel B.J."/>
            <person name="Hornburger P."/>
            <person name="Mueller R.-W."/>
            <person name="Bruemmer F."/>
            <person name="Labrenz M."/>
            <person name="Spormann A.M."/>
            <person name="Op Den Camp H."/>
            <person name="Overmann J."/>
            <person name="Amann R."/>
            <person name="Jetten M.S.M."/>
            <person name="Mascher T."/>
            <person name="Medema M.H."/>
            <person name="Devos D.P."/>
            <person name="Kaster A.-K."/>
            <person name="Ovreas L."/>
            <person name="Rohde M."/>
            <person name="Galperin M.Y."/>
            <person name="Jogler C."/>
        </authorList>
    </citation>
    <scope>NUCLEOTIDE SEQUENCE [LARGE SCALE GENOMIC DNA]</scope>
    <source>
        <strain evidence="1 2">Poly51</strain>
    </source>
</reference>
<sequence>MSDDGNYDAKTSGFIHAIYVSKRGIELVVDKSEKSSANSDSRLTCRLDRSVSHSDNMLQLAQTALLNNLAVSLLGYGDDRDDTLEFDEIRISRDVDLV</sequence>
<dbReference type="EMBL" id="SJPW01000005">
    <property type="protein sequence ID" value="TWU50727.1"/>
    <property type="molecule type" value="Genomic_DNA"/>
</dbReference>
<proteinExistence type="predicted"/>
<name>A0A5C6ERN2_9BACT</name>
<dbReference type="RefSeq" id="WP_146459423.1">
    <property type="nucleotide sequence ID" value="NZ_SJPW01000005.1"/>
</dbReference>
<dbReference type="AlphaFoldDB" id="A0A5C6ERN2"/>
<comment type="caution">
    <text evidence="1">The sequence shown here is derived from an EMBL/GenBank/DDBJ whole genome shotgun (WGS) entry which is preliminary data.</text>
</comment>
<evidence type="ECO:0000313" key="2">
    <source>
        <dbReference type="Proteomes" id="UP000318288"/>
    </source>
</evidence>
<gene>
    <name evidence="1" type="ORF">Poly51_40200</name>
</gene>
<protein>
    <submittedName>
        <fullName evidence="1">Uncharacterized protein</fullName>
    </submittedName>
</protein>
<keyword evidence="2" id="KW-1185">Reference proteome</keyword>
<evidence type="ECO:0000313" key="1">
    <source>
        <dbReference type="EMBL" id="TWU50727.1"/>
    </source>
</evidence>
<dbReference type="Proteomes" id="UP000318288">
    <property type="component" value="Unassembled WGS sequence"/>
</dbReference>